<dbReference type="EMBL" id="KV425928">
    <property type="protein sequence ID" value="KZV97569.1"/>
    <property type="molecule type" value="Genomic_DNA"/>
</dbReference>
<protein>
    <submittedName>
        <fullName evidence="2">Uncharacterized protein</fullName>
    </submittedName>
</protein>
<dbReference type="Proteomes" id="UP000077266">
    <property type="component" value="Unassembled WGS sequence"/>
</dbReference>
<sequence>MSISAAFDAIFTASASRVPPLPVHAVARLFNEYICLAIVAFQLILVVGPVPGIIVTIASSASVRSMKLVLWSFHLQHPDAQAPVYECCFRGVDAAFRAWRDVHASLLDRH</sequence>
<dbReference type="AlphaFoldDB" id="A0A166B3G1"/>
<dbReference type="InParanoid" id="A0A166B3G1"/>
<feature type="transmembrane region" description="Helical" evidence="1">
    <location>
        <begin position="31"/>
        <end position="58"/>
    </location>
</feature>
<evidence type="ECO:0000256" key="1">
    <source>
        <dbReference type="SAM" id="Phobius"/>
    </source>
</evidence>
<evidence type="ECO:0000313" key="2">
    <source>
        <dbReference type="EMBL" id="KZV97569.1"/>
    </source>
</evidence>
<proteinExistence type="predicted"/>
<keyword evidence="1" id="KW-0472">Membrane</keyword>
<organism evidence="2 3">
    <name type="scientific">Exidia glandulosa HHB12029</name>
    <dbReference type="NCBI Taxonomy" id="1314781"/>
    <lineage>
        <taxon>Eukaryota</taxon>
        <taxon>Fungi</taxon>
        <taxon>Dikarya</taxon>
        <taxon>Basidiomycota</taxon>
        <taxon>Agaricomycotina</taxon>
        <taxon>Agaricomycetes</taxon>
        <taxon>Auriculariales</taxon>
        <taxon>Exidiaceae</taxon>
        <taxon>Exidia</taxon>
    </lineage>
</organism>
<keyword evidence="1" id="KW-1133">Transmembrane helix</keyword>
<keyword evidence="1" id="KW-0812">Transmembrane</keyword>
<name>A0A166B3G1_EXIGL</name>
<evidence type="ECO:0000313" key="3">
    <source>
        <dbReference type="Proteomes" id="UP000077266"/>
    </source>
</evidence>
<keyword evidence="3" id="KW-1185">Reference proteome</keyword>
<reference evidence="2 3" key="1">
    <citation type="journal article" date="2016" name="Mol. Biol. Evol.">
        <title>Comparative Genomics of Early-Diverging Mushroom-Forming Fungi Provides Insights into the Origins of Lignocellulose Decay Capabilities.</title>
        <authorList>
            <person name="Nagy L.G."/>
            <person name="Riley R."/>
            <person name="Tritt A."/>
            <person name="Adam C."/>
            <person name="Daum C."/>
            <person name="Floudas D."/>
            <person name="Sun H."/>
            <person name="Yadav J.S."/>
            <person name="Pangilinan J."/>
            <person name="Larsson K.H."/>
            <person name="Matsuura K."/>
            <person name="Barry K."/>
            <person name="Labutti K."/>
            <person name="Kuo R."/>
            <person name="Ohm R.A."/>
            <person name="Bhattacharya S.S."/>
            <person name="Shirouzu T."/>
            <person name="Yoshinaga Y."/>
            <person name="Martin F.M."/>
            <person name="Grigoriev I.V."/>
            <person name="Hibbett D.S."/>
        </authorList>
    </citation>
    <scope>NUCLEOTIDE SEQUENCE [LARGE SCALE GENOMIC DNA]</scope>
    <source>
        <strain evidence="2 3">HHB12029</strain>
    </source>
</reference>
<accession>A0A166B3G1</accession>
<gene>
    <name evidence="2" type="ORF">EXIGLDRAFT_764230</name>
</gene>